<organism evidence="7 8">
    <name type="scientific">Polarella glacialis</name>
    <name type="common">Dinoflagellate</name>
    <dbReference type="NCBI Taxonomy" id="89957"/>
    <lineage>
        <taxon>Eukaryota</taxon>
        <taxon>Sar</taxon>
        <taxon>Alveolata</taxon>
        <taxon>Dinophyceae</taxon>
        <taxon>Suessiales</taxon>
        <taxon>Suessiaceae</taxon>
        <taxon>Polarella</taxon>
    </lineage>
</organism>
<sequence>ASSDRRKNGRQMGDSPWVAYIGGGVHASYTALGGPQIRPQLADPVGQPAMPAHSEKVAIPSARALIDVRNLLSEAGGPVERRLTLCPQMRHKGFCRLPSCPFVHEVCRPKREFEPLYCAKAPRWCQKVPCRFFSVLGVCPHGENCAYSHEVAKAPAPPASALSDVADVAPAVANSPQKKDIHEDKSDAEGTAPSIGRQSGSSSSTRAGTMQRPVSARRTTEGRPGSARPGSANRKPGMLPMSSLGPDPDLGRPGKIGRPLSGGALFSARTVTGSAC</sequence>
<evidence type="ECO:0000256" key="3">
    <source>
        <dbReference type="ARBA" id="ARBA00022833"/>
    </source>
</evidence>
<dbReference type="Proteomes" id="UP000626109">
    <property type="component" value="Unassembled WGS sequence"/>
</dbReference>
<evidence type="ECO:0000256" key="1">
    <source>
        <dbReference type="ARBA" id="ARBA00022723"/>
    </source>
</evidence>
<gene>
    <name evidence="7" type="ORF">PGLA2088_LOCUS8885</name>
</gene>
<feature type="domain" description="C3H1-type" evidence="6">
    <location>
        <begin position="80"/>
        <end position="107"/>
    </location>
</feature>
<feature type="zinc finger region" description="C3H1-type" evidence="4">
    <location>
        <begin position="124"/>
        <end position="152"/>
    </location>
</feature>
<evidence type="ECO:0000313" key="8">
    <source>
        <dbReference type="Proteomes" id="UP000626109"/>
    </source>
</evidence>
<dbReference type="SMART" id="SM00356">
    <property type="entry name" value="ZnF_C3H1"/>
    <property type="match status" value="2"/>
</dbReference>
<dbReference type="EMBL" id="CAJNNW010009682">
    <property type="protein sequence ID" value="CAE8651155.1"/>
    <property type="molecule type" value="Genomic_DNA"/>
</dbReference>
<dbReference type="InterPro" id="IPR036855">
    <property type="entry name" value="Znf_CCCH_sf"/>
</dbReference>
<dbReference type="PROSITE" id="PS50103">
    <property type="entry name" value="ZF_C3H1"/>
    <property type="match status" value="2"/>
</dbReference>
<reference evidence="7" key="1">
    <citation type="submission" date="2021-02" db="EMBL/GenBank/DDBJ databases">
        <authorList>
            <person name="Dougan E. K."/>
            <person name="Rhodes N."/>
            <person name="Thang M."/>
            <person name="Chan C."/>
        </authorList>
    </citation>
    <scope>NUCLEOTIDE SEQUENCE</scope>
</reference>
<feature type="region of interest" description="Disordered" evidence="5">
    <location>
        <begin position="173"/>
        <end position="276"/>
    </location>
</feature>
<protein>
    <recommendedName>
        <fullName evidence="6">C3H1-type domain-containing protein</fullName>
    </recommendedName>
</protein>
<evidence type="ECO:0000313" key="7">
    <source>
        <dbReference type="EMBL" id="CAE8651155.1"/>
    </source>
</evidence>
<evidence type="ECO:0000256" key="2">
    <source>
        <dbReference type="ARBA" id="ARBA00022771"/>
    </source>
</evidence>
<feature type="zinc finger region" description="C3H1-type" evidence="4">
    <location>
        <begin position="80"/>
        <end position="107"/>
    </location>
</feature>
<accession>A0A813IIA7</accession>
<dbReference type="GO" id="GO:0008270">
    <property type="term" value="F:zinc ion binding"/>
    <property type="evidence" value="ECO:0007669"/>
    <property type="project" value="UniProtKB-KW"/>
</dbReference>
<dbReference type="SUPFAM" id="SSF90229">
    <property type="entry name" value="CCCH zinc finger"/>
    <property type="match status" value="1"/>
</dbReference>
<keyword evidence="2 4" id="KW-0863">Zinc-finger</keyword>
<feature type="non-terminal residue" evidence="7">
    <location>
        <position position="276"/>
    </location>
</feature>
<feature type="compositionally biased region" description="Basic and acidic residues" evidence="5">
    <location>
        <begin position="177"/>
        <end position="188"/>
    </location>
</feature>
<evidence type="ECO:0000256" key="5">
    <source>
        <dbReference type="SAM" id="MobiDB-lite"/>
    </source>
</evidence>
<keyword evidence="1 4" id="KW-0479">Metal-binding</keyword>
<proteinExistence type="predicted"/>
<dbReference type="AlphaFoldDB" id="A0A813IIA7"/>
<evidence type="ECO:0000259" key="6">
    <source>
        <dbReference type="PROSITE" id="PS50103"/>
    </source>
</evidence>
<name>A0A813IIA7_POLGL</name>
<keyword evidence="3 4" id="KW-0862">Zinc</keyword>
<dbReference type="InterPro" id="IPR000571">
    <property type="entry name" value="Znf_CCCH"/>
</dbReference>
<comment type="caution">
    <text evidence="7">The sequence shown here is derived from an EMBL/GenBank/DDBJ whole genome shotgun (WGS) entry which is preliminary data.</text>
</comment>
<dbReference type="Pfam" id="PF00642">
    <property type="entry name" value="zf-CCCH"/>
    <property type="match status" value="1"/>
</dbReference>
<evidence type="ECO:0000256" key="4">
    <source>
        <dbReference type="PROSITE-ProRule" id="PRU00723"/>
    </source>
</evidence>
<feature type="domain" description="C3H1-type" evidence="6">
    <location>
        <begin position="124"/>
        <end position="152"/>
    </location>
</feature>